<gene>
    <name evidence="11" type="ORF">LDAN0321_LOCUS4446</name>
</gene>
<comment type="similarity">
    <text evidence="10">Belongs to the ELO family.</text>
</comment>
<accession>A0A7S2K2E4</accession>
<feature type="transmembrane region" description="Helical" evidence="10">
    <location>
        <begin position="266"/>
        <end position="284"/>
    </location>
</feature>
<feature type="transmembrane region" description="Helical" evidence="10">
    <location>
        <begin position="225"/>
        <end position="246"/>
    </location>
</feature>
<feature type="transmembrane region" description="Helical" evidence="10">
    <location>
        <begin position="89"/>
        <end position="108"/>
    </location>
</feature>
<feature type="transmembrane region" description="Helical" evidence="10">
    <location>
        <begin position="190"/>
        <end position="213"/>
    </location>
</feature>
<dbReference type="AlphaFoldDB" id="A0A7S2K2E4"/>
<evidence type="ECO:0000256" key="3">
    <source>
        <dbReference type="ARBA" id="ARBA00022679"/>
    </source>
</evidence>
<dbReference type="InterPro" id="IPR002076">
    <property type="entry name" value="ELO_fam"/>
</dbReference>
<dbReference type="PROSITE" id="PS01188">
    <property type="entry name" value="ELO"/>
    <property type="match status" value="1"/>
</dbReference>
<dbReference type="GO" id="GO:0009922">
    <property type="term" value="F:fatty acid elongase activity"/>
    <property type="evidence" value="ECO:0007669"/>
    <property type="project" value="InterPro"/>
</dbReference>
<proteinExistence type="inferred from homology"/>
<evidence type="ECO:0000313" key="11">
    <source>
        <dbReference type="EMBL" id="CAD9564347.1"/>
    </source>
</evidence>
<keyword evidence="6 10" id="KW-1133">Transmembrane helix</keyword>
<evidence type="ECO:0000256" key="2">
    <source>
        <dbReference type="ARBA" id="ARBA00022516"/>
    </source>
</evidence>
<evidence type="ECO:0000256" key="10">
    <source>
        <dbReference type="RuleBase" id="RU361115"/>
    </source>
</evidence>
<evidence type="ECO:0000256" key="9">
    <source>
        <dbReference type="ARBA" id="ARBA00023160"/>
    </source>
</evidence>
<protein>
    <recommendedName>
        <fullName evidence="10">Elongation of fatty acids protein</fullName>
        <ecNumber evidence="10">2.3.1.-</ecNumber>
    </recommendedName>
</protein>
<dbReference type="InterPro" id="IPR030457">
    <property type="entry name" value="ELO_CS"/>
</dbReference>
<dbReference type="EC" id="2.3.1.-" evidence="10"/>
<evidence type="ECO:0000256" key="7">
    <source>
        <dbReference type="ARBA" id="ARBA00023098"/>
    </source>
</evidence>
<keyword evidence="9 10" id="KW-0275">Fatty acid biosynthesis</keyword>
<dbReference type="GO" id="GO:0030148">
    <property type="term" value="P:sphingolipid biosynthetic process"/>
    <property type="evidence" value="ECO:0007669"/>
    <property type="project" value="TreeGrafter"/>
</dbReference>
<evidence type="ECO:0000256" key="5">
    <source>
        <dbReference type="ARBA" id="ARBA00022832"/>
    </source>
</evidence>
<keyword evidence="2 10" id="KW-0444">Lipid biosynthesis</keyword>
<comment type="subcellular location">
    <subcellularLocation>
        <location evidence="1">Membrane</location>
        <topology evidence="1">Multi-pass membrane protein</topology>
    </subcellularLocation>
</comment>
<dbReference type="EMBL" id="HBGY01007163">
    <property type="protein sequence ID" value="CAD9564347.1"/>
    <property type="molecule type" value="Transcribed_RNA"/>
</dbReference>
<evidence type="ECO:0000256" key="6">
    <source>
        <dbReference type="ARBA" id="ARBA00022989"/>
    </source>
</evidence>
<dbReference type="GO" id="GO:0034625">
    <property type="term" value="P:fatty acid elongation, monounsaturated fatty acid"/>
    <property type="evidence" value="ECO:0007669"/>
    <property type="project" value="TreeGrafter"/>
</dbReference>
<dbReference type="GO" id="GO:0034626">
    <property type="term" value="P:fatty acid elongation, polyunsaturated fatty acid"/>
    <property type="evidence" value="ECO:0007669"/>
    <property type="project" value="TreeGrafter"/>
</dbReference>
<keyword evidence="7 10" id="KW-0443">Lipid metabolism</keyword>
<reference evidence="11" key="1">
    <citation type="submission" date="2021-01" db="EMBL/GenBank/DDBJ databases">
        <authorList>
            <person name="Corre E."/>
            <person name="Pelletier E."/>
            <person name="Niang G."/>
            <person name="Scheremetjew M."/>
            <person name="Finn R."/>
            <person name="Kale V."/>
            <person name="Holt S."/>
            <person name="Cochrane G."/>
            <person name="Meng A."/>
            <person name="Brown T."/>
            <person name="Cohen L."/>
        </authorList>
    </citation>
    <scope>NUCLEOTIDE SEQUENCE</scope>
    <source>
        <strain evidence="11">B650</strain>
    </source>
</reference>
<evidence type="ECO:0000256" key="4">
    <source>
        <dbReference type="ARBA" id="ARBA00022692"/>
    </source>
</evidence>
<comment type="catalytic activity">
    <reaction evidence="10">
        <text>an acyl-CoA + malonyl-CoA + H(+) = a 3-oxoacyl-CoA + CO2 + CoA</text>
        <dbReference type="Rhea" id="RHEA:50252"/>
        <dbReference type="ChEBI" id="CHEBI:15378"/>
        <dbReference type="ChEBI" id="CHEBI:16526"/>
        <dbReference type="ChEBI" id="CHEBI:57287"/>
        <dbReference type="ChEBI" id="CHEBI:57384"/>
        <dbReference type="ChEBI" id="CHEBI:58342"/>
        <dbReference type="ChEBI" id="CHEBI:90726"/>
    </reaction>
    <physiologicalReaction direction="left-to-right" evidence="10">
        <dbReference type="Rhea" id="RHEA:50253"/>
    </physiologicalReaction>
</comment>
<dbReference type="PANTHER" id="PTHR11157">
    <property type="entry name" value="FATTY ACID ACYL TRANSFERASE-RELATED"/>
    <property type="match status" value="1"/>
</dbReference>
<dbReference type="GO" id="GO:0019367">
    <property type="term" value="P:fatty acid elongation, saturated fatty acid"/>
    <property type="evidence" value="ECO:0007669"/>
    <property type="project" value="TreeGrafter"/>
</dbReference>
<keyword evidence="3 10" id="KW-0808">Transferase</keyword>
<organism evidence="11">
    <name type="scientific">Leptocylindrus danicus</name>
    <dbReference type="NCBI Taxonomy" id="163516"/>
    <lineage>
        <taxon>Eukaryota</taxon>
        <taxon>Sar</taxon>
        <taxon>Stramenopiles</taxon>
        <taxon>Ochrophyta</taxon>
        <taxon>Bacillariophyta</taxon>
        <taxon>Coscinodiscophyceae</taxon>
        <taxon>Chaetocerotophycidae</taxon>
        <taxon>Leptocylindrales</taxon>
        <taxon>Leptocylindraceae</taxon>
        <taxon>Leptocylindrus</taxon>
    </lineage>
</organism>
<keyword evidence="4 10" id="KW-0812">Transmembrane</keyword>
<sequence length="296" mass="34113">MISIIDFAKDTCLKTGTTGIQYQDITCQYPLLGAITTQPEKDYDANPSFEWVRDHPSVPIITVALYLAFVYVAPKLMNNRKSFGWRKALAAWNLSLSLFSIIGFTRVFPQLLHNYATMSVQDNFCTDPTETYGQGSTGLWVCLFVLSKLPELIDTLFLVIHKKPVIFLHWYHHVTVLLYCWNSYSVKTSTGLIFCVMNYAVHGIMYFYYFLMAVKRRPKWLNPMWITYAQIAQMFVGVSVTAMSIYFKSVESVDGSCVGISQQNNLAALIMYGSYLFLFVQFFVRRYFMIRTKKVV</sequence>
<name>A0A7S2K2E4_9STRA</name>
<dbReference type="Pfam" id="PF01151">
    <property type="entry name" value="ELO"/>
    <property type="match status" value="1"/>
</dbReference>
<dbReference type="GO" id="GO:0005789">
    <property type="term" value="C:endoplasmic reticulum membrane"/>
    <property type="evidence" value="ECO:0007669"/>
    <property type="project" value="TreeGrafter"/>
</dbReference>
<evidence type="ECO:0000256" key="1">
    <source>
        <dbReference type="ARBA" id="ARBA00004141"/>
    </source>
</evidence>
<keyword evidence="8 10" id="KW-0472">Membrane</keyword>
<keyword evidence="5 10" id="KW-0276">Fatty acid metabolism</keyword>
<feature type="transmembrane region" description="Helical" evidence="10">
    <location>
        <begin position="57"/>
        <end position="77"/>
    </location>
</feature>
<evidence type="ECO:0000256" key="8">
    <source>
        <dbReference type="ARBA" id="ARBA00023136"/>
    </source>
</evidence>
<dbReference type="PANTHER" id="PTHR11157:SF17">
    <property type="entry name" value="ELONGATION OF VERY LONG CHAIN FATTY ACIDS PROTEIN 6"/>
    <property type="match status" value="1"/>
</dbReference>
<dbReference type="GO" id="GO:0042761">
    <property type="term" value="P:very long-chain fatty acid biosynthetic process"/>
    <property type="evidence" value="ECO:0007669"/>
    <property type="project" value="TreeGrafter"/>
</dbReference>